<dbReference type="InterPro" id="IPR037151">
    <property type="entry name" value="AlkB-like_sf"/>
</dbReference>
<dbReference type="GO" id="GO:0032451">
    <property type="term" value="F:demethylase activity"/>
    <property type="evidence" value="ECO:0007669"/>
    <property type="project" value="TreeGrafter"/>
</dbReference>
<dbReference type="GO" id="GO:0016491">
    <property type="term" value="F:oxidoreductase activity"/>
    <property type="evidence" value="ECO:0007669"/>
    <property type="project" value="TreeGrafter"/>
</dbReference>
<feature type="domain" description="Alpha-ketoglutarate-dependent dioxygenase AlkB-like" evidence="1">
    <location>
        <begin position="52"/>
        <end position="250"/>
    </location>
</feature>
<accession>A0A8H6C7H5</accession>
<protein>
    <recommendedName>
        <fullName evidence="1">Alpha-ketoglutarate-dependent dioxygenase AlkB-like domain-containing protein</fullName>
    </recommendedName>
</protein>
<evidence type="ECO:0000313" key="3">
    <source>
        <dbReference type="Proteomes" id="UP000593566"/>
    </source>
</evidence>
<keyword evidence="3" id="KW-1185">Reference proteome</keyword>
<evidence type="ECO:0000313" key="2">
    <source>
        <dbReference type="EMBL" id="KAF6218101.1"/>
    </source>
</evidence>
<dbReference type="InterPro" id="IPR032857">
    <property type="entry name" value="ALKBH4"/>
</dbReference>
<comment type="caution">
    <text evidence="2">The sequence shown here is derived from an EMBL/GenBank/DDBJ whole genome shotgun (WGS) entry which is preliminary data.</text>
</comment>
<dbReference type="Pfam" id="PF13532">
    <property type="entry name" value="2OG-FeII_Oxy_2"/>
    <property type="match status" value="1"/>
</dbReference>
<evidence type="ECO:0000259" key="1">
    <source>
        <dbReference type="Pfam" id="PF13532"/>
    </source>
</evidence>
<dbReference type="InterPro" id="IPR027450">
    <property type="entry name" value="AlkB-like"/>
</dbReference>
<name>A0A8H6C7H5_9LECA</name>
<dbReference type="PANTHER" id="PTHR12463:SF1">
    <property type="entry name" value="2-OXOGLUTARATE AND FE-DEPENDENT OXYGENASE FAMILY PROTEIN"/>
    <property type="match status" value="1"/>
</dbReference>
<dbReference type="EMBL" id="JACCJB010000023">
    <property type="protein sequence ID" value="KAF6218101.1"/>
    <property type="molecule type" value="Genomic_DNA"/>
</dbReference>
<proteinExistence type="predicted"/>
<gene>
    <name evidence="2" type="ORF">HO133_006059</name>
</gene>
<dbReference type="SUPFAM" id="SSF51197">
    <property type="entry name" value="Clavaminate synthase-like"/>
    <property type="match status" value="1"/>
</dbReference>
<dbReference type="GeneID" id="59334464"/>
<dbReference type="PANTHER" id="PTHR12463">
    <property type="entry name" value="OXYGENASE-RELATED"/>
    <property type="match status" value="1"/>
</dbReference>
<dbReference type="Proteomes" id="UP000593566">
    <property type="component" value="Unassembled WGS sequence"/>
</dbReference>
<organism evidence="2 3">
    <name type="scientific">Letharia lupina</name>
    <dbReference type="NCBI Taxonomy" id="560253"/>
    <lineage>
        <taxon>Eukaryota</taxon>
        <taxon>Fungi</taxon>
        <taxon>Dikarya</taxon>
        <taxon>Ascomycota</taxon>
        <taxon>Pezizomycotina</taxon>
        <taxon>Lecanoromycetes</taxon>
        <taxon>OSLEUM clade</taxon>
        <taxon>Lecanoromycetidae</taxon>
        <taxon>Lecanorales</taxon>
        <taxon>Lecanorineae</taxon>
        <taxon>Parmeliaceae</taxon>
        <taxon>Letharia</taxon>
    </lineage>
</organism>
<dbReference type="GO" id="GO:0070988">
    <property type="term" value="P:demethylation"/>
    <property type="evidence" value="ECO:0007669"/>
    <property type="project" value="InterPro"/>
</dbReference>
<dbReference type="RefSeq" id="XP_037147536.1">
    <property type="nucleotide sequence ID" value="XM_037296962.1"/>
</dbReference>
<dbReference type="Gene3D" id="2.60.120.590">
    <property type="entry name" value="Alpha-ketoglutarate-dependent dioxygenase AlkB-like"/>
    <property type="match status" value="1"/>
</dbReference>
<dbReference type="AlphaFoldDB" id="A0A8H6C7H5"/>
<sequence length="287" mass="32862">MEQPSKKRKVINDFFKPISKRPSPELVLMPPQPRLEENPKQAFTLKETPVPGLTLLINFITPAEERSILDFLKDSAKCIWRTDLSRRTMHFGGTYCLMPPKSDTSTKAKPKTLQAPPIPRELEWLIQRMVDAHVFSNNQRPQYCIVNEYTDSLGISAHTENFQFGEPVVGLSLLSACPIRFHELTEPFDGSVRSGKAGKAKKTGRKVDVNMPGKSLLVMKGGSRWKWQHEIGRSAKGRGVGWKRVSLTFRYKAEDENHGRNSKEQWTSFVYERDQFEKSEAEAKKWN</sequence>
<reference evidence="2 3" key="1">
    <citation type="journal article" date="2020" name="Genomics">
        <title>Complete, high-quality genomes from long-read metagenomic sequencing of two wolf lichen thalli reveals enigmatic genome architecture.</title>
        <authorList>
            <person name="McKenzie S.K."/>
            <person name="Walston R.F."/>
            <person name="Allen J.L."/>
        </authorList>
    </citation>
    <scope>NUCLEOTIDE SEQUENCE [LARGE SCALE GENOMIC DNA]</scope>
    <source>
        <strain evidence="2">WasteWater1</strain>
    </source>
</reference>